<gene>
    <name evidence="2" type="ORF">KCG48_05045</name>
</gene>
<dbReference type="InterPro" id="IPR012340">
    <property type="entry name" value="NA-bd_OB-fold"/>
</dbReference>
<sequence>MAKEFKARRKGTKVTTGEVRLSYAHLLEPKAIEDGQTPKYSVSIIIPKDDKETLRAIKEAIEEAKEAGKGKLGGKIPANLKTPVRDGDEDRPDDEAYANSYFINANSTQKPRVLEFIKFTTDGKVKADPIDSTDDVYSGMYGCVSLNFYAYNTSGNKGIAAGLGNVLKTQDGDRLGGGSSVEDDFDLAEDDGDFEF</sequence>
<proteinExistence type="predicted"/>
<dbReference type="SUPFAM" id="SSF50249">
    <property type="entry name" value="Nucleic acid-binding proteins"/>
    <property type="match status" value="1"/>
</dbReference>
<dbReference type="InterPro" id="IPR022595">
    <property type="entry name" value="Enc34_ssDNA-bd"/>
</dbReference>
<feature type="region of interest" description="Disordered" evidence="1">
    <location>
        <begin position="174"/>
        <end position="196"/>
    </location>
</feature>
<dbReference type="EMBL" id="JAGSCS010000004">
    <property type="protein sequence ID" value="MBR0575707.1"/>
    <property type="molecule type" value="Genomic_DNA"/>
</dbReference>
<organism evidence="2 3">
    <name type="scientific">Proteiniclasticum sediminis</name>
    <dbReference type="NCBI Taxonomy" id="2804028"/>
    <lineage>
        <taxon>Bacteria</taxon>
        <taxon>Bacillati</taxon>
        <taxon>Bacillota</taxon>
        <taxon>Clostridia</taxon>
        <taxon>Eubacteriales</taxon>
        <taxon>Clostridiaceae</taxon>
        <taxon>Proteiniclasticum</taxon>
    </lineage>
</organism>
<dbReference type="Pfam" id="PF10991">
    <property type="entry name" value="Enc34_ssDNA-bd"/>
    <property type="match status" value="1"/>
</dbReference>
<feature type="compositionally biased region" description="Acidic residues" evidence="1">
    <location>
        <begin position="181"/>
        <end position="196"/>
    </location>
</feature>
<name>A0A941CN75_9CLOT</name>
<accession>A0A941CN75</accession>
<evidence type="ECO:0000313" key="2">
    <source>
        <dbReference type="EMBL" id="MBR0575707.1"/>
    </source>
</evidence>
<dbReference type="Proteomes" id="UP000675379">
    <property type="component" value="Unassembled WGS sequence"/>
</dbReference>
<keyword evidence="3" id="KW-1185">Reference proteome</keyword>
<evidence type="ECO:0000256" key="1">
    <source>
        <dbReference type="SAM" id="MobiDB-lite"/>
    </source>
</evidence>
<evidence type="ECO:0000313" key="3">
    <source>
        <dbReference type="Proteomes" id="UP000675379"/>
    </source>
</evidence>
<dbReference type="RefSeq" id="WP_211800267.1">
    <property type="nucleotide sequence ID" value="NZ_JAGSCS010000004.1"/>
</dbReference>
<reference evidence="2" key="1">
    <citation type="submission" date="2021-04" db="EMBL/GenBank/DDBJ databases">
        <title>Proteiniclasticum sedimins sp. nov., an obligate anaerobic bacterium isolated from anaerobic sludge.</title>
        <authorList>
            <person name="Liu J."/>
        </authorList>
    </citation>
    <scope>NUCLEOTIDE SEQUENCE</scope>
    <source>
        <strain evidence="2">BAD-10</strain>
    </source>
</reference>
<comment type="caution">
    <text evidence="2">The sequence shown here is derived from an EMBL/GenBank/DDBJ whole genome shotgun (WGS) entry which is preliminary data.</text>
</comment>
<dbReference type="AlphaFoldDB" id="A0A941CN75"/>
<dbReference type="Gene3D" id="2.40.50.140">
    <property type="entry name" value="Nucleic acid-binding proteins"/>
    <property type="match status" value="1"/>
</dbReference>
<protein>
    <submittedName>
        <fullName evidence="2">DUF2815 family protein</fullName>
    </submittedName>
</protein>